<keyword evidence="2 5" id="KW-0808">Transferase</keyword>
<dbReference type="InterPro" id="IPR019999">
    <property type="entry name" value="Anth_synth_I-like"/>
</dbReference>
<dbReference type="Pfam" id="PF04715">
    <property type="entry name" value="Anth_synt_I_N"/>
    <property type="match status" value="1"/>
</dbReference>
<dbReference type="GO" id="GO:0000162">
    <property type="term" value="P:L-tryptophan biosynthetic process"/>
    <property type="evidence" value="ECO:0007669"/>
    <property type="project" value="TreeGrafter"/>
</dbReference>
<keyword evidence="6" id="KW-1185">Reference proteome</keyword>
<name>A0A378JKF1_9GAMM</name>
<dbReference type="RefSeq" id="WP_115331323.1">
    <property type="nucleotide sequence ID" value="NZ_CAAAHP010000002.1"/>
</dbReference>
<dbReference type="AlphaFoldDB" id="A0A378JKF1"/>
<protein>
    <recommendedName>
        <fullName evidence="1">aminodeoxychorismate synthase</fullName>
        <ecNumber evidence="1">2.6.1.85</ecNumber>
    </recommendedName>
</protein>
<reference evidence="5 6" key="1">
    <citation type="submission" date="2018-06" db="EMBL/GenBank/DDBJ databases">
        <authorList>
            <consortium name="Pathogen Informatics"/>
            <person name="Doyle S."/>
        </authorList>
    </citation>
    <scope>NUCLEOTIDE SEQUENCE [LARGE SCALE GENOMIC DNA]</scope>
    <source>
        <strain evidence="5 6">NCTC13316</strain>
    </source>
</reference>
<dbReference type="PANTHER" id="PTHR11236:SF50">
    <property type="entry name" value="AMINODEOXYCHORISMATE SYNTHASE COMPONENT 1"/>
    <property type="match status" value="1"/>
</dbReference>
<dbReference type="Proteomes" id="UP000254794">
    <property type="component" value="Unassembled WGS sequence"/>
</dbReference>
<dbReference type="Gene3D" id="3.60.120.10">
    <property type="entry name" value="Anthranilate synthase"/>
    <property type="match status" value="1"/>
</dbReference>
<dbReference type="GO" id="GO:0046820">
    <property type="term" value="F:4-amino-4-deoxychorismate synthase activity"/>
    <property type="evidence" value="ECO:0007669"/>
    <property type="project" value="UniProtKB-EC"/>
</dbReference>
<proteinExistence type="predicted"/>
<dbReference type="PRINTS" id="PR00095">
    <property type="entry name" value="ANTSNTHASEI"/>
</dbReference>
<evidence type="ECO:0000259" key="4">
    <source>
        <dbReference type="Pfam" id="PF04715"/>
    </source>
</evidence>
<dbReference type="InterPro" id="IPR005801">
    <property type="entry name" value="ADC_synthase"/>
</dbReference>
<dbReference type="InterPro" id="IPR006805">
    <property type="entry name" value="Anth_synth_I_N"/>
</dbReference>
<dbReference type="PANTHER" id="PTHR11236">
    <property type="entry name" value="AMINOBENZOATE/ANTHRANILATE SYNTHASE"/>
    <property type="match status" value="1"/>
</dbReference>
<dbReference type="EMBL" id="UGOD01000001">
    <property type="protein sequence ID" value="STX51705.1"/>
    <property type="molecule type" value="Genomic_DNA"/>
</dbReference>
<dbReference type="Pfam" id="PF00425">
    <property type="entry name" value="Chorismate_bind"/>
    <property type="match status" value="1"/>
</dbReference>
<dbReference type="GO" id="GO:0009396">
    <property type="term" value="P:folic acid-containing compound biosynthetic process"/>
    <property type="evidence" value="ECO:0007669"/>
    <property type="project" value="InterPro"/>
</dbReference>
<evidence type="ECO:0000259" key="3">
    <source>
        <dbReference type="Pfam" id="PF00425"/>
    </source>
</evidence>
<dbReference type="EC" id="2.6.1.85" evidence="1"/>
<evidence type="ECO:0000313" key="5">
    <source>
        <dbReference type="EMBL" id="STX51705.1"/>
    </source>
</evidence>
<evidence type="ECO:0000256" key="2">
    <source>
        <dbReference type="ARBA" id="ARBA00022679"/>
    </source>
</evidence>
<dbReference type="InterPro" id="IPR005802">
    <property type="entry name" value="ADC_synth_comp_1"/>
</dbReference>
<evidence type="ECO:0000313" key="6">
    <source>
        <dbReference type="Proteomes" id="UP000254794"/>
    </source>
</evidence>
<feature type="domain" description="Anthranilate synthase component I N-terminal" evidence="4">
    <location>
        <begin position="19"/>
        <end position="131"/>
    </location>
</feature>
<feature type="domain" description="Chorismate-utilising enzyme C-terminal" evidence="3">
    <location>
        <begin position="176"/>
        <end position="429"/>
    </location>
</feature>
<dbReference type="InterPro" id="IPR015890">
    <property type="entry name" value="Chorismate_C"/>
</dbReference>
<keyword evidence="5" id="KW-0032">Aminotransferase</keyword>
<dbReference type="SUPFAM" id="SSF56322">
    <property type="entry name" value="ADC synthase"/>
    <property type="match status" value="1"/>
</dbReference>
<dbReference type="NCBIfam" id="TIGR00553">
    <property type="entry name" value="pabB"/>
    <property type="match status" value="1"/>
</dbReference>
<sequence>MTKFSIIDIPYPNKVNDYYTKLTQLPGFILLESADSTRGRYDIISAYPYNILSTKHFTANAFLDALQRNIPLVDYQLDLPFQGGAIGFFSYDFGCELAEISCKKQQSLANMPSAQIGLYDWAIIVDHDLKKISLFAANTQTETPAIVQEVLLKWHGQALTAKGIVPQKTFSPLITKAQYQKAFDNIHQALQQGRCYQVNYTQPFKAYFQGEPWAIYSKIRACNPVPFGAFMKIGNVTILSFSPERFIKFENGQLLASPIKGTKPRGKTNAEDIQLQQALSTCPKNRAENVMIVDLMRNDLGKIAKVGTVKVPALCEVESYQAVHHLVSHITAECVDIVSPVAAFANCFPGGSITGTPKREAMQVIAELEPYRRGVYCGSIGYFSAHGRFDTNIAIRTIVAADNELYLAAGGAIVIDSICEDEYDECFTKIAAILKGL</sequence>
<evidence type="ECO:0000256" key="1">
    <source>
        <dbReference type="ARBA" id="ARBA00013139"/>
    </source>
</evidence>
<accession>A0A378JKF1</accession>
<gene>
    <name evidence="5" type="primary">pabB</name>
    <name evidence="5" type="ORF">NCTC13316_01801</name>
</gene>
<dbReference type="OrthoDB" id="9803598at2"/>
<organism evidence="5 6">
    <name type="scientific">Legionella busanensis</name>
    <dbReference type="NCBI Taxonomy" id="190655"/>
    <lineage>
        <taxon>Bacteria</taxon>
        <taxon>Pseudomonadati</taxon>
        <taxon>Pseudomonadota</taxon>
        <taxon>Gammaproteobacteria</taxon>
        <taxon>Legionellales</taxon>
        <taxon>Legionellaceae</taxon>
        <taxon>Legionella</taxon>
    </lineage>
</organism>